<dbReference type="Gene3D" id="1.25.40.10">
    <property type="entry name" value="Tetratricopeptide repeat domain"/>
    <property type="match status" value="3"/>
</dbReference>
<feature type="repeat" description="TPR" evidence="3">
    <location>
        <begin position="139"/>
        <end position="172"/>
    </location>
</feature>
<dbReference type="EMBL" id="CP059851">
    <property type="protein sequence ID" value="QMW23609.1"/>
    <property type="molecule type" value="Genomic_DNA"/>
</dbReference>
<dbReference type="Pfam" id="PF13432">
    <property type="entry name" value="TPR_16"/>
    <property type="match status" value="3"/>
</dbReference>
<evidence type="ECO:0000256" key="1">
    <source>
        <dbReference type="ARBA" id="ARBA00022737"/>
    </source>
</evidence>
<evidence type="ECO:0000313" key="5">
    <source>
        <dbReference type="Proteomes" id="UP000515292"/>
    </source>
</evidence>
<protein>
    <submittedName>
        <fullName evidence="4">Tetratricopeptide repeat protein</fullName>
    </submittedName>
</protein>
<organism evidence="4 5">
    <name type="scientific">Sandaracinobacteroides saxicola</name>
    <dbReference type="NCBI Taxonomy" id="2759707"/>
    <lineage>
        <taxon>Bacteria</taxon>
        <taxon>Pseudomonadati</taxon>
        <taxon>Pseudomonadota</taxon>
        <taxon>Alphaproteobacteria</taxon>
        <taxon>Sphingomonadales</taxon>
        <taxon>Sphingosinicellaceae</taxon>
        <taxon>Sandaracinobacteroides</taxon>
    </lineage>
</organism>
<keyword evidence="1" id="KW-0677">Repeat</keyword>
<keyword evidence="5" id="KW-1185">Reference proteome</keyword>
<evidence type="ECO:0000256" key="2">
    <source>
        <dbReference type="ARBA" id="ARBA00022803"/>
    </source>
</evidence>
<dbReference type="Proteomes" id="UP000515292">
    <property type="component" value="Chromosome"/>
</dbReference>
<reference evidence="4 5" key="1">
    <citation type="submission" date="2020-07" db="EMBL/GenBank/DDBJ databases">
        <title>Complete genome sequence for Sandaracinobacter sp. M6.</title>
        <authorList>
            <person name="Tang Y."/>
            <person name="Liu Q."/>
            <person name="Guo Z."/>
            <person name="Lei P."/>
            <person name="Huang B."/>
        </authorList>
    </citation>
    <scope>NUCLEOTIDE SEQUENCE [LARGE SCALE GENOMIC DNA]</scope>
    <source>
        <strain evidence="4 5">M6</strain>
    </source>
</reference>
<proteinExistence type="predicted"/>
<dbReference type="PROSITE" id="PS50005">
    <property type="entry name" value="TPR"/>
    <property type="match status" value="1"/>
</dbReference>
<dbReference type="PANTHER" id="PTHR45586:SF1">
    <property type="entry name" value="LIPOPOLYSACCHARIDE ASSEMBLY PROTEIN B"/>
    <property type="match status" value="1"/>
</dbReference>
<dbReference type="InterPro" id="IPR019734">
    <property type="entry name" value="TPR_rpt"/>
</dbReference>
<dbReference type="AlphaFoldDB" id="A0A7G5IJR7"/>
<dbReference type="PROSITE" id="PS50293">
    <property type="entry name" value="TPR_REGION"/>
    <property type="match status" value="1"/>
</dbReference>
<sequence length="585" mass="62029">MTAPMLLNQALQKFNAGAFDAARADLLSLLRTAPNTGPAQHLLALVERRRGDPAAARAAFVAANRLIPGDHQLANNWGNFLAAEGDPAGAILAYRRATSLKKDFADPWRNMAITAQDMGNLDLAGEALAQAHRLAPNDHRVWTSLGLLLRERGEHDKAADILDTALKLKPDHPLAASARAQVEAERGRPSLALYARARALNPADRALLLAETQARVAEGDPARLDPLAAAVAADPTWAEGQLALAKLRWEAGEGAHSLRGLDAALAAHPADGPLWEARLRLAQAAGEPVPPLADRARAAVGPLPAITLIEAEAQLAAGNTPAAETLLLTLPDDADRSAALARVRLRQGDGAAAAALLEPLLATTPHNRLLWALLATAWRLAGNPHADWLLGGANLWGRFDLGLSPADLATIADHLRGLHSQQRAPLDQSLRGGTQTVGTLFLRTAPEIVRLRRAAEAAVDAYLAQLPPPVEGHPLLAQPRAGWRFTGSWSVRLAGQGFHVPHVHPEGWISSAIYLSLPETMGGQAQSGWLTLGEPPSELALPLPPLATLEPVEGTVALFPSFLWHGTRPFAAGERLTAAFDVTHG</sequence>
<dbReference type="Pfam" id="PF13759">
    <property type="entry name" value="2OG-FeII_Oxy_5"/>
    <property type="match status" value="1"/>
</dbReference>
<accession>A0A7G5IJR7</accession>
<dbReference type="SUPFAM" id="SSF48452">
    <property type="entry name" value="TPR-like"/>
    <property type="match status" value="2"/>
</dbReference>
<dbReference type="InterPro" id="IPR051012">
    <property type="entry name" value="CellSynth/LPSAsmb/PSIAsmb"/>
</dbReference>
<dbReference type="Gene3D" id="2.60.120.620">
    <property type="entry name" value="q2cbj1_9rhob like domain"/>
    <property type="match status" value="1"/>
</dbReference>
<dbReference type="InterPro" id="IPR012668">
    <property type="entry name" value="CHP02466"/>
</dbReference>
<dbReference type="InterPro" id="IPR011990">
    <property type="entry name" value="TPR-like_helical_dom_sf"/>
</dbReference>
<evidence type="ECO:0000313" key="4">
    <source>
        <dbReference type="EMBL" id="QMW23609.1"/>
    </source>
</evidence>
<dbReference type="PANTHER" id="PTHR45586">
    <property type="entry name" value="TPR REPEAT-CONTAINING PROTEIN PA4667"/>
    <property type="match status" value="1"/>
</dbReference>
<dbReference type="KEGG" id="sand:H3309_03705"/>
<dbReference type="SMART" id="SM00028">
    <property type="entry name" value="TPR"/>
    <property type="match status" value="5"/>
</dbReference>
<name>A0A7G5IJR7_9SPHN</name>
<evidence type="ECO:0000256" key="3">
    <source>
        <dbReference type="PROSITE-ProRule" id="PRU00339"/>
    </source>
</evidence>
<gene>
    <name evidence="4" type="ORF">H3309_03705</name>
</gene>
<dbReference type="RefSeq" id="WP_182297432.1">
    <property type="nucleotide sequence ID" value="NZ_CP059851.1"/>
</dbReference>
<keyword evidence="2 3" id="KW-0802">TPR repeat</keyword>